<evidence type="ECO:0000259" key="1">
    <source>
        <dbReference type="Pfam" id="PF03464"/>
    </source>
</evidence>
<name>A0A2I2L4D0_9VIRU</name>
<sequence>MISGEETHLYDYNGQRYNLINKFSIHRQKGHKKGGQSSHRFMMIHDEQINQYVKEICCMMNKNWYDGEKGKCQVKGIIIGGIGDIRTRICKCEHLNDVLKKIIIQEVSISEFNIKQLTDKAYNIINCDKVEKERIILEEVFNSVTLGDAKFVYGLKEIKKLLDEGEVSELYVHQDSLERDGKIKILIEKGMEHGCTICNVSIRDEIGEMFRVGYGGIIAKLWYAIDVDISLTM</sequence>
<dbReference type="InterPro" id="IPR029064">
    <property type="entry name" value="Ribosomal_eL30-like_sf"/>
</dbReference>
<feature type="domain" description="eRF1" evidence="1">
    <location>
        <begin position="5"/>
        <end position="112"/>
    </location>
</feature>
<gene>
    <name evidence="3" type="ORF">ORPV_484</name>
</gene>
<keyword evidence="4" id="KW-1185">Reference proteome</keyword>
<reference evidence="3" key="1">
    <citation type="submission" date="2017-08" db="EMBL/GenBank/DDBJ databases">
        <authorList>
            <consortium name="Urmite Genomes"/>
        </authorList>
    </citation>
    <scope>NUCLEOTIDE SEQUENCE [LARGE SCALE GENOMIC DNA]</scope>
    <source>
        <strain evidence="3">IHUMI-LCC2</strain>
    </source>
</reference>
<feature type="domain" description="eRF1" evidence="2">
    <location>
        <begin position="132"/>
        <end position="224"/>
    </location>
</feature>
<dbReference type="SUPFAM" id="SSF55315">
    <property type="entry name" value="L30e-like"/>
    <property type="match status" value="1"/>
</dbReference>
<evidence type="ECO:0000259" key="2">
    <source>
        <dbReference type="Pfam" id="PF03465"/>
    </source>
</evidence>
<dbReference type="InterPro" id="IPR005141">
    <property type="entry name" value="eRF1_2"/>
</dbReference>
<dbReference type="Pfam" id="PF03465">
    <property type="entry name" value="eRF1_3"/>
    <property type="match status" value="1"/>
</dbReference>
<protein>
    <submittedName>
        <fullName evidence="3">Peptide chain release factor eRF1/aRF1</fullName>
    </submittedName>
</protein>
<dbReference type="Pfam" id="PF03464">
    <property type="entry name" value="eRF1_2"/>
    <property type="match status" value="1"/>
</dbReference>
<dbReference type="EMBL" id="LT906555">
    <property type="protein sequence ID" value="SNW62388.1"/>
    <property type="molecule type" value="Genomic_DNA"/>
</dbReference>
<accession>A0A2I2L4D0</accession>
<dbReference type="GeneID" id="35382277"/>
<dbReference type="SUPFAM" id="SSF53137">
    <property type="entry name" value="Translational machinery components"/>
    <property type="match status" value="1"/>
</dbReference>
<evidence type="ECO:0000313" key="4">
    <source>
        <dbReference type="Proteomes" id="UP000236316"/>
    </source>
</evidence>
<dbReference type="InterPro" id="IPR005142">
    <property type="entry name" value="eRF1_3"/>
</dbReference>
<dbReference type="PANTHER" id="PTHR10113">
    <property type="entry name" value="PEPTIDE CHAIN RELEASE FACTOR SUBUNIT 1"/>
    <property type="match status" value="1"/>
</dbReference>
<dbReference type="InterPro" id="IPR042226">
    <property type="entry name" value="eFR1_2_sf"/>
</dbReference>
<proteinExistence type="predicted"/>
<dbReference type="InterPro" id="IPR004403">
    <property type="entry name" value="Peptide_chain-rel_eRF1/aRF1"/>
</dbReference>
<evidence type="ECO:0000313" key="3">
    <source>
        <dbReference type="EMBL" id="SNW62388.1"/>
    </source>
</evidence>
<dbReference type="KEGG" id="vg:35382277"/>
<dbReference type="Gene3D" id="3.30.1330.30">
    <property type="match status" value="1"/>
</dbReference>
<organism evidence="3">
    <name type="scientific">Orpheovirus IHUMI-LCC2</name>
    <dbReference type="NCBI Taxonomy" id="2023057"/>
    <lineage>
        <taxon>Viruses</taxon>
        <taxon>Varidnaviria</taxon>
        <taxon>Bamfordvirae</taxon>
        <taxon>Nucleocytoviricota</taxon>
        <taxon>Megaviricetes</taxon>
        <taxon>Pimascovirales</taxon>
        <taxon>Ocovirineae</taxon>
        <taxon>Orpheoviridae</taxon>
        <taxon>Alphaorpheovirus</taxon>
        <taxon>Alphaorpheovirus massiliense</taxon>
    </lineage>
</organism>
<dbReference type="Proteomes" id="UP000236316">
    <property type="component" value="Segment"/>
</dbReference>
<dbReference type="Gene3D" id="3.30.420.60">
    <property type="entry name" value="eRF1 domain 2"/>
    <property type="match status" value="1"/>
</dbReference>
<dbReference type="RefSeq" id="YP_009448690.1">
    <property type="nucleotide sequence ID" value="NC_036594.1"/>
</dbReference>